<keyword evidence="3" id="KW-0472">Membrane</keyword>
<dbReference type="PANTHER" id="PTHR47529">
    <property type="entry name" value="PEPTIDYL-PROLYL CIS-TRANS ISOMERASE D"/>
    <property type="match status" value="1"/>
</dbReference>
<dbReference type="AlphaFoldDB" id="A0A7K0KIM6"/>
<protein>
    <submittedName>
        <fullName evidence="5">Peptidylprolyl isomerase</fullName>
    </submittedName>
</protein>
<organism evidence="5 6">
    <name type="scientific">Hallella mizrahii</name>
    <dbReference type="NCBI Taxonomy" id="2606637"/>
    <lineage>
        <taxon>Bacteria</taxon>
        <taxon>Pseudomonadati</taxon>
        <taxon>Bacteroidota</taxon>
        <taxon>Bacteroidia</taxon>
        <taxon>Bacteroidales</taxon>
        <taxon>Prevotellaceae</taxon>
        <taxon>Hallella</taxon>
    </lineage>
</organism>
<dbReference type="SUPFAM" id="SSF54534">
    <property type="entry name" value="FKBP-like"/>
    <property type="match status" value="1"/>
</dbReference>
<keyword evidence="5" id="KW-0413">Isomerase</keyword>
<dbReference type="InterPro" id="IPR027304">
    <property type="entry name" value="Trigger_fact/SurA_dom_sf"/>
</dbReference>
<dbReference type="Proteomes" id="UP000438914">
    <property type="component" value="Unassembled WGS sequence"/>
</dbReference>
<evidence type="ECO:0000256" key="1">
    <source>
        <dbReference type="ARBA" id="ARBA00004236"/>
    </source>
</evidence>
<dbReference type="InterPro" id="IPR052029">
    <property type="entry name" value="PpiD_chaperone"/>
</dbReference>
<dbReference type="Pfam" id="PF13623">
    <property type="entry name" value="SurA_N_2"/>
    <property type="match status" value="1"/>
</dbReference>
<evidence type="ECO:0000256" key="4">
    <source>
        <dbReference type="ARBA" id="ARBA00023186"/>
    </source>
</evidence>
<dbReference type="GO" id="GO:0003755">
    <property type="term" value="F:peptidyl-prolyl cis-trans isomerase activity"/>
    <property type="evidence" value="ECO:0007669"/>
    <property type="project" value="InterPro"/>
</dbReference>
<reference evidence="5 6" key="1">
    <citation type="submission" date="2019-08" db="EMBL/GenBank/DDBJ databases">
        <title>In-depth cultivation of the pig gut microbiome towards novel bacterial diversity and tailored functional studies.</title>
        <authorList>
            <person name="Wylensek D."/>
            <person name="Hitch T.C.A."/>
            <person name="Clavel T."/>
        </authorList>
    </citation>
    <scope>NUCLEOTIDE SEQUENCE [LARGE SCALE GENOMIC DNA]</scope>
    <source>
        <strain evidence="5 6">LKV-178-WT-2A</strain>
    </source>
</reference>
<evidence type="ECO:0000313" key="6">
    <source>
        <dbReference type="Proteomes" id="UP000438914"/>
    </source>
</evidence>
<name>A0A7K0KIM6_9BACT</name>
<keyword evidence="4" id="KW-0143">Chaperone</keyword>
<accession>A0A7K0KIM6</accession>
<dbReference type="Gene3D" id="3.10.50.40">
    <property type="match status" value="1"/>
</dbReference>
<dbReference type="InterPro" id="IPR046357">
    <property type="entry name" value="PPIase_dom_sf"/>
</dbReference>
<evidence type="ECO:0000256" key="2">
    <source>
        <dbReference type="ARBA" id="ARBA00022475"/>
    </source>
</evidence>
<evidence type="ECO:0000256" key="3">
    <source>
        <dbReference type="ARBA" id="ARBA00023136"/>
    </source>
</evidence>
<proteinExistence type="predicted"/>
<keyword evidence="2" id="KW-1003">Cell membrane</keyword>
<dbReference type="EMBL" id="VUNG01000034">
    <property type="protein sequence ID" value="MST85315.1"/>
    <property type="molecule type" value="Genomic_DNA"/>
</dbReference>
<dbReference type="Pfam" id="PF13616">
    <property type="entry name" value="Rotamase_3"/>
    <property type="match status" value="1"/>
</dbReference>
<comment type="subcellular location">
    <subcellularLocation>
        <location evidence="1">Cell membrane</location>
    </subcellularLocation>
</comment>
<dbReference type="PANTHER" id="PTHR47529:SF1">
    <property type="entry name" value="PERIPLASMIC CHAPERONE PPID"/>
    <property type="match status" value="1"/>
</dbReference>
<dbReference type="SUPFAM" id="SSF109998">
    <property type="entry name" value="Triger factor/SurA peptide-binding domain-like"/>
    <property type="match status" value="1"/>
</dbReference>
<gene>
    <name evidence="5" type="ORF">FYJ73_11665</name>
</gene>
<evidence type="ECO:0000313" key="5">
    <source>
        <dbReference type="EMBL" id="MST85315.1"/>
    </source>
</evidence>
<comment type="caution">
    <text evidence="5">The sequence shown here is derived from an EMBL/GenBank/DDBJ whole genome shotgun (WGS) entry which is preliminary data.</text>
</comment>
<sequence length="715" mass="80029">MAALGKIRSRSVALIAIIGFGLFAFIAEEAFRSCESSRNNERQQIGEVLGDKINYEDFAKQVDEAQQAMKFMGQENLNDDQLNQLRDQVWNNFVQYRLIENECDKLGMTVTDQEMQNVLNEGTNQMLLSTPFVNQQTGRFDANQLKQFLAQYKQAQAQQQNPQMAEQMDAIYKYWTYIEKTLRQQLLIQKYNGLLAHCLLSNPVEAKMAFNEESQESQIQLASYPYSSIQDSKVNISDADLQAKYDELKARFRQYVESRDIKYVDVQISASPADRAALLKQFKGWAGQLQAAADPSEIVRKSTSSVPYMGIPVGKEAFPTDIADKLDSMSVGQTLGPVENKQDNTFNIVKLVAKQELPDSVQFRAIQIAGTTPDEAHKTADSVYNALKAGADFAAIAKKYNQEGKEQWLTTKMYEYSTSMDNDSKNYLNTLLTSNVNELKNVQLTQGNLIVQVLDRKNMVEKYTAAVIKKPIDYSNTTRSNVYNKFSTFVSANQTPADIVKNAARSGYSVQEAKDVTTSQHNLAGIKSTRDAMKWLFAAKEGEVSPMYECGDNGNNLLLIVCEKIHPIGYRDLSDPQVKEMVKQEVMRDKKAEMLIAKAKGANSINAAKAKGAIISAVNQVTFAAPVFVQSTGGSEPALSGAVYATKPGAFSSHPVKGLAGVYQFQVVSRKKNALKFNEAQEEMKLRQRSMQYAGNFMNELYVKAKVVDNRYLFF</sequence>
<dbReference type="GO" id="GO:0005886">
    <property type="term" value="C:plasma membrane"/>
    <property type="evidence" value="ECO:0007669"/>
    <property type="project" value="UniProtKB-SubCell"/>
</dbReference>
<keyword evidence="6" id="KW-1185">Reference proteome</keyword>
<dbReference type="RefSeq" id="WP_154534900.1">
    <property type="nucleotide sequence ID" value="NZ_VUNG01000034.1"/>
</dbReference>